<dbReference type="EMBL" id="QKWP01000908">
    <property type="protein sequence ID" value="RIB13609.1"/>
    <property type="molecule type" value="Genomic_DNA"/>
</dbReference>
<feature type="compositionally biased region" description="Basic and acidic residues" evidence="1">
    <location>
        <begin position="36"/>
        <end position="48"/>
    </location>
</feature>
<dbReference type="AlphaFoldDB" id="A0A397UY02"/>
<sequence>MRHTKVTLPATKTHNKRAVALVPQKHKAVHVEEMKIRRKMGEKQETRERRIRGTRMKGQMRSTTTQKEPDFKA</sequence>
<gene>
    <name evidence="2" type="ORF">C2G38_2097965</name>
</gene>
<evidence type="ECO:0000313" key="3">
    <source>
        <dbReference type="Proteomes" id="UP000266673"/>
    </source>
</evidence>
<evidence type="ECO:0000256" key="1">
    <source>
        <dbReference type="SAM" id="MobiDB-lite"/>
    </source>
</evidence>
<proteinExistence type="predicted"/>
<organism evidence="2 3">
    <name type="scientific">Gigaspora rosea</name>
    <dbReference type="NCBI Taxonomy" id="44941"/>
    <lineage>
        <taxon>Eukaryota</taxon>
        <taxon>Fungi</taxon>
        <taxon>Fungi incertae sedis</taxon>
        <taxon>Mucoromycota</taxon>
        <taxon>Glomeromycotina</taxon>
        <taxon>Glomeromycetes</taxon>
        <taxon>Diversisporales</taxon>
        <taxon>Gigasporaceae</taxon>
        <taxon>Gigaspora</taxon>
    </lineage>
</organism>
<protein>
    <submittedName>
        <fullName evidence="2">Uncharacterized protein</fullName>
    </submittedName>
</protein>
<keyword evidence="3" id="KW-1185">Reference proteome</keyword>
<feature type="region of interest" description="Disordered" evidence="1">
    <location>
        <begin position="36"/>
        <end position="73"/>
    </location>
</feature>
<comment type="caution">
    <text evidence="2">The sequence shown here is derived from an EMBL/GenBank/DDBJ whole genome shotgun (WGS) entry which is preliminary data.</text>
</comment>
<reference evidence="2 3" key="1">
    <citation type="submission" date="2018-06" db="EMBL/GenBank/DDBJ databases">
        <title>Comparative genomics reveals the genomic features of Rhizophagus irregularis, R. cerebriforme, R. diaphanum and Gigaspora rosea, and their symbiotic lifestyle signature.</title>
        <authorList>
            <person name="Morin E."/>
            <person name="San Clemente H."/>
            <person name="Chen E.C.H."/>
            <person name="De La Providencia I."/>
            <person name="Hainaut M."/>
            <person name="Kuo A."/>
            <person name="Kohler A."/>
            <person name="Murat C."/>
            <person name="Tang N."/>
            <person name="Roy S."/>
            <person name="Loubradou J."/>
            <person name="Henrissat B."/>
            <person name="Grigoriev I.V."/>
            <person name="Corradi N."/>
            <person name="Roux C."/>
            <person name="Martin F.M."/>
        </authorList>
    </citation>
    <scope>NUCLEOTIDE SEQUENCE [LARGE SCALE GENOMIC DNA]</scope>
    <source>
        <strain evidence="2 3">DAOM 194757</strain>
    </source>
</reference>
<name>A0A397UY02_9GLOM</name>
<accession>A0A397UY02</accession>
<dbReference type="Proteomes" id="UP000266673">
    <property type="component" value="Unassembled WGS sequence"/>
</dbReference>
<evidence type="ECO:0000313" key="2">
    <source>
        <dbReference type="EMBL" id="RIB13609.1"/>
    </source>
</evidence>